<feature type="compositionally biased region" description="Basic and acidic residues" evidence="2">
    <location>
        <begin position="78"/>
        <end position="90"/>
    </location>
</feature>
<protein>
    <submittedName>
        <fullName evidence="3">Uncharacterized protein</fullName>
    </submittedName>
</protein>
<dbReference type="OrthoDB" id="4491582at2759"/>
<feature type="region of interest" description="Disordered" evidence="2">
    <location>
        <begin position="67"/>
        <end position="155"/>
    </location>
</feature>
<feature type="compositionally biased region" description="Basic and acidic residues" evidence="2">
    <location>
        <begin position="134"/>
        <end position="148"/>
    </location>
</feature>
<name>Q0CB20_ASPTN</name>
<evidence type="ECO:0000313" key="3">
    <source>
        <dbReference type="EMBL" id="EAU30251.1"/>
    </source>
</evidence>
<feature type="compositionally biased region" description="Polar residues" evidence="2">
    <location>
        <begin position="118"/>
        <end position="129"/>
    </location>
</feature>
<dbReference type="RefSeq" id="XP_001217736.1">
    <property type="nucleotide sequence ID" value="XM_001217735.1"/>
</dbReference>
<organism evidence="3 4">
    <name type="scientific">Aspergillus terreus (strain NIH 2624 / FGSC A1156)</name>
    <dbReference type="NCBI Taxonomy" id="341663"/>
    <lineage>
        <taxon>Eukaryota</taxon>
        <taxon>Fungi</taxon>
        <taxon>Dikarya</taxon>
        <taxon>Ascomycota</taxon>
        <taxon>Pezizomycotina</taxon>
        <taxon>Eurotiomycetes</taxon>
        <taxon>Eurotiomycetidae</taxon>
        <taxon>Eurotiales</taxon>
        <taxon>Aspergillaceae</taxon>
        <taxon>Aspergillus</taxon>
        <taxon>Aspergillus subgen. Circumdati</taxon>
    </lineage>
</organism>
<dbReference type="EMBL" id="CH476607">
    <property type="protein sequence ID" value="EAU30251.1"/>
    <property type="molecule type" value="Genomic_DNA"/>
</dbReference>
<dbReference type="OMA" id="GERDIPQ"/>
<dbReference type="eggNOG" id="ENOG502RNHX">
    <property type="taxonomic scope" value="Eukaryota"/>
</dbReference>
<evidence type="ECO:0000256" key="2">
    <source>
        <dbReference type="SAM" id="MobiDB-lite"/>
    </source>
</evidence>
<dbReference type="Proteomes" id="UP000007963">
    <property type="component" value="Unassembled WGS sequence"/>
</dbReference>
<keyword evidence="1" id="KW-0175">Coiled coil</keyword>
<dbReference type="AlphaFoldDB" id="Q0CB20"/>
<dbReference type="VEuPathDB" id="FungiDB:ATEG_09114"/>
<accession>Q0CB20</accession>
<feature type="compositionally biased region" description="Acidic residues" evidence="2">
    <location>
        <begin position="103"/>
        <end position="117"/>
    </location>
</feature>
<reference evidence="4" key="1">
    <citation type="submission" date="2005-09" db="EMBL/GenBank/DDBJ databases">
        <title>Annotation of the Aspergillus terreus NIH2624 genome.</title>
        <authorList>
            <person name="Birren B.W."/>
            <person name="Lander E.S."/>
            <person name="Galagan J.E."/>
            <person name="Nusbaum C."/>
            <person name="Devon K."/>
            <person name="Henn M."/>
            <person name="Ma L.-J."/>
            <person name="Jaffe D.B."/>
            <person name="Butler J."/>
            <person name="Alvarez P."/>
            <person name="Gnerre S."/>
            <person name="Grabherr M."/>
            <person name="Kleber M."/>
            <person name="Mauceli E.W."/>
            <person name="Brockman W."/>
            <person name="Rounsley S."/>
            <person name="Young S.K."/>
            <person name="LaButti K."/>
            <person name="Pushparaj V."/>
            <person name="DeCaprio D."/>
            <person name="Crawford M."/>
            <person name="Koehrsen M."/>
            <person name="Engels R."/>
            <person name="Montgomery P."/>
            <person name="Pearson M."/>
            <person name="Howarth C."/>
            <person name="Larson L."/>
            <person name="Luoma S."/>
            <person name="White J."/>
            <person name="Alvarado L."/>
            <person name="Kodira C.D."/>
            <person name="Zeng Q."/>
            <person name="Oleary S."/>
            <person name="Yandava C."/>
            <person name="Denning D.W."/>
            <person name="Nierman W.C."/>
            <person name="Milne T."/>
            <person name="Madden K."/>
        </authorList>
    </citation>
    <scope>NUCLEOTIDE SEQUENCE [LARGE SCALE GENOMIC DNA]</scope>
    <source>
        <strain evidence="4">NIH 2624 / FGSC A1156</strain>
    </source>
</reference>
<dbReference type="HOGENOM" id="CLU_509935_0_0_1"/>
<sequence length="534" mass="60724">MGSHQETHGVHDFEGVSGSRFYYVQDHTPSQRISLGLSNEHIISGAKRKSKAPARLIHGERDIPQRDEWKLRKKRRKSDTTRDEGKKEETIGIIIPPRNLSCDPDDSPLTELEDLPDETSSLASDSSTDGAHVASRESREDPQLHGTDEVGGSPLAPEDGCLRCRGRMINLNHQLQQALLCRSRETVSLQNELETLRRQNDRLRAKLANVTSSNDPTITRFSADRLLDQKDEVDRLRGRLSKALELVEIVRSPPSYDDAFAMSTGFVNKEMDALSNYVFYTADSLRKIRRDYVRDETMSEGLIQLIQQTITSKELLSTEPLSAFRALTFGYIQERIFCGQGIWRDLHFDGLMLRQYQSILEQSVSCEALEKYHRAAVHLALTKNSEFKEAFVSGYAEQIQFEFLNMMAPLLHRVDVDPQFKHRMRTLFRHALTLRANCYPHIGTRYQLVQFKPGHLYDQQIMRAEDRLGVTVNVPEDGPQRRIKVCVHGLMKAHSVQENATGLGLIQELSQPFLQGGDRHGHIISDKAVVILES</sequence>
<proteinExistence type="predicted"/>
<evidence type="ECO:0000313" key="4">
    <source>
        <dbReference type="Proteomes" id="UP000007963"/>
    </source>
</evidence>
<dbReference type="GeneID" id="4354065"/>
<gene>
    <name evidence="3" type="ORF">ATEG_09114</name>
</gene>
<evidence type="ECO:0000256" key="1">
    <source>
        <dbReference type="SAM" id="Coils"/>
    </source>
</evidence>
<feature type="coiled-coil region" evidence="1">
    <location>
        <begin position="186"/>
        <end position="213"/>
    </location>
</feature>